<dbReference type="Proteomes" id="UP000255106">
    <property type="component" value="Unassembled WGS sequence"/>
</dbReference>
<evidence type="ECO:0000313" key="1">
    <source>
        <dbReference type="EMBL" id="STQ08354.1"/>
    </source>
</evidence>
<gene>
    <name evidence="1" type="ORF">NCTC10005_01016</name>
</gene>
<dbReference type="AlphaFoldDB" id="A0A377LQ89"/>
<evidence type="ECO:0000313" key="2">
    <source>
        <dbReference type="Proteomes" id="UP000255106"/>
    </source>
</evidence>
<protein>
    <submittedName>
        <fullName evidence="1">Uncharacterized protein</fullName>
    </submittedName>
</protein>
<dbReference type="EMBL" id="UGJB01000004">
    <property type="protein sequence ID" value="STQ08354.1"/>
    <property type="molecule type" value="Genomic_DNA"/>
</dbReference>
<proteinExistence type="predicted"/>
<name>A0A377LQ89_ENTCL</name>
<sequence>MLVSSIGGRQYVERLFQFCHVHVTQRVKDKGEEAFHVGGAKAVKLVVMLGQGKRVAGPAAIVKRHRVGMTGQQQSACAVSGAGEQVKFMACSRYGLNLNVKAKIAKPTRQQID</sequence>
<accession>A0A377LQ89</accession>
<organism evidence="1 2">
    <name type="scientific">Enterobacter cloacae</name>
    <dbReference type="NCBI Taxonomy" id="550"/>
    <lineage>
        <taxon>Bacteria</taxon>
        <taxon>Pseudomonadati</taxon>
        <taxon>Pseudomonadota</taxon>
        <taxon>Gammaproteobacteria</taxon>
        <taxon>Enterobacterales</taxon>
        <taxon>Enterobacteriaceae</taxon>
        <taxon>Enterobacter</taxon>
        <taxon>Enterobacter cloacae complex</taxon>
    </lineage>
</organism>
<reference evidence="1 2" key="1">
    <citation type="submission" date="2018-06" db="EMBL/GenBank/DDBJ databases">
        <authorList>
            <consortium name="Pathogen Informatics"/>
            <person name="Doyle S."/>
        </authorList>
    </citation>
    <scope>NUCLEOTIDE SEQUENCE [LARGE SCALE GENOMIC DNA]</scope>
    <source>
        <strain evidence="1 2">NCTC10005</strain>
    </source>
</reference>